<dbReference type="InterPro" id="IPR051918">
    <property type="entry name" value="STPP_CPPED1"/>
</dbReference>
<gene>
    <name evidence="2" type="ORF">KOM_12_600</name>
</gene>
<dbReference type="Gene3D" id="3.60.21.10">
    <property type="match status" value="1"/>
</dbReference>
<dbReference type="EMBL" id="MZ420154">
    <property type="protein sequence ID" value="QYA18868.1"/>
    <property type="molecule type" value="Genomic_DNA"/>
</dbReference>
<dbReference type="InterPro" id="IPR004843">
    <property type="entry name" value="Calcineurin-like_PHP"/>
</dbReference>
<organism evidence="2">
    <name type="scientific">Clandestinovirus</name>
    <dbReference type="NCBI Taxonomy" id="2831644"/>
    <lineage>
        <taxon>Viruses</taxon>
    </lineage>
</organism>
<accession>A0A8F8KLE9</accession>
<reference evidence="2" key="1">
    <citation type="submission" date="2021-06" db="EMBL/GenBank/DDBJ databases">
        <authorList>
            <person name="Rolland C."/>
        </authorList>
    </citation>
    <scope>NUCLEOTIDE SEQUENCE</scope>
    <source>
        <strain evidence="2">347.936635</strain>
    </source>
</reference>
<evidence type="ECO:0000259" key="1">
    <source>
        <dbReference type="Pfam" id="PF00149"/>
    </source>
</evidence>
<proteinExistence type="predicted"/>
<name>A0A8F8KLE9_9VIRU</name>
<protein>
    <submittedName>
        <fullName evidence="2">Metallophosphoesterase</fullName>
    </submittedName>
</protein>
<dbReference type="Pfam" id="PF00149">
    <property type="entry name" value="Metallophos"/>
    <property type="match status" value="1"/>
</dbReference>
<dbReference type="PANTHER" id="PTHR43143">
    <property type="entry name" value="METALLOPHOSPHOESTERASE, CALCINEURIN SUPERFAMILY"/>
    <property type="match status" value="1"/>
</dbReference>
<dbReference type="PANTHER" id="PTHR43143:SF1">
    <property type="entry name" value="SERINE_THREONINE-PROTEIN PHOSPHATASE CPPED1"/>
    <property type="match status" value="1"/>
</dbReference>
<dbReference type="SUPFAM" id="SSF56300">
    <property type="entry name" value="Metallo-dependent phosphatases"/>
    <property type="match status" value="1"/>
</dbReference>
<sequence>MSDFYFVLNSDVHFGKWNPNSDVITMNDYKEEAERRLETYIDNNPGKIEFFLMPGDLTEHGYSAKSLCMNVPEPHDEVQGLKQYLNKWDPKLPVYISAGNHDEYNAYPHAVHSLIVKRHGALEYTFKHKGVVFIGCHLYPDNITILKMRLWYYRKYPIVLFFHYAVEGEFSGPEWWSDKKKDELVKALSGYNIKAIIVGHRHETVQLDWRGYKVLMGAGTTIAVCKWDSDNQTINIAETI</sequence>
<evidence type="ECO:0000313" key="2">
    <source>
        <dbReference type="EMBL" id="QYA18868.1"/>
    </source>
</evidence>
<feature type="domain" description="Calcineurin-like phosphoesterase" evidence="1">
    <location>
        <begin position="10"/>
        <end position="203"/>
    </location>
</feature>
<dbReference type="GO" id="GO:0016787">
    <property type="term" value="F:hydrolase activity"/>
    <property type="evidence" value="ECO:0007669"/>
    <property type="project" value="InterPro"/>
</dbReference>
<dbReference type="InterPro" id="IPR029052">
    <property type="entry name" value="Metallo-depent_PP-like"/>
</dbReference>